<dbReference type="OrthoDB" id="4960024at2"/>
<dbReference type="AlphaFoldDB" id="A0A5R9B9C0"/>
<reference evidence="1 2" key="1">
    <citation type="submission" date="2019-05" db="EMBL/GenBank/DDBJ databases">
        <title>Nesterenkonia sp. GY074 isolated from the Southern Atlantic Ocean.</title>
        <authorList>
            <person name="Zhang G."/>
        </authorList>
    </citation>
    <scope>NUCLEOTIDE SEQUENCE [LARGE SCALE GENOMIC DNA]</scope>
    <source>
        <strain evidence="1 2">GY074</strain>
    </source>
</reference>
<evidence type="ECO:0000313" key="2">
    <source>
        <dbReference type="Proteomes" id="UP000310458"/>
    </source>
</evidence>
<dbReference type="Proteomes" id="UP000310458">
    <property type="component" value="Unassembled WGS sequence"/>
</dbReference>
<organism evidence="1 2">
    <name type="scientific">Nesterenkonia salmonea</name>
    <dbReference type="NCBI Taxonomy" id="1804987"/>
    <lineage>
        <taxon>Bacteria</taxon>
        <taxon>Bacillati</taxon>
        <taxon>Actinomycetota</taxon>
        <taxon>Actinomycetes</taxon>
        <taxon>Micrococcales</taxon>
        <taxon>Micrococcaceae</taxon>
        <taxon>Nesterenkonia</taxon>
    </lineage>
</organism>
<dbReference type="RefSeq" id="WP_138254152.1">
    <property type="nucleotide sequence ID" value="NZ_VAVZ01000051.1"/>
</dbReference>
<sequence length="552" mass="60271">MAVSLHGLRWKIAAAALVSRTTRRAGRFPLTAWAIRRAAERLQPRNQDATGTYRGIAADLLTRTLPAETTGEGIVYDSIAGLIPGQPAEPPNPGELSTRATHTPTAGNYLAAAAALRKPYVSDLNAAVTHYEKAFTANPKDLRAVEGALTIGARTHYDWPRIWALVETLVPKRGPLRAHTELWANVAGIFTQTPSDQAVLRAKAALEDHQEQLPSLHQLLLEAIAARLQFLGEFAVGFRLREAAARNRITELSGIPLESGIWLKHLMGAYAYLEDQQQLRGTAQKPPVDRTDPRTRIQAQKLQADAALMTGDAAPLRAHATVRRNLLPLNGEGTMSQLIDGKRVAVVGPSSGDGLGELIESYDVVVRTRHAPAGSAHDAGVRTDIAYYAGRDLLRDFAEVNAAAEAGAFQLAVTRPFFVEAPSLKQWPTWLRPARFEHGLYFRGAPMGLQRILYDLLQFQPAEIAVFNADLYAGQTFAASGYRASYTGFGPNNQTNDVVVMHDLAYEFRWTTLLNQAGLITAHGTTAEVLSLSENAYLRRLESGPLAFRQSV</sequence>
<protein>
    <submittedName>
        <fullName evidence="1">Uncharacterized protein</fullName>
    </submittedName>
</protein>
<dbReference type="EMBL" id="VAVZ01000051">
    <property type="protein sequence ID" value="TLP93042.1"/>
    <property type="molecule type" value="Genomic_DNA"/>
</dbReference>
<accession>A0A5R9B9C0</accession>
<gene>
    <name evidence="1" type="ORF">FEF26_13955</name>
</gene>
<evidence type="ECO:0000313" key="1">
    <source>
        <dbReference type="EMBL" id="TLP93042.1"/>
    </source>
</evidence>
<comment type="caution">
    <text evidence="1">The sequence shown here is derived from an EMBL/GenBank/DDBJ whole genome shotgun (WGS) entry which is preliminary data.</text>
</comment>
<name>A0A5R9B9C0_9MICC</name>
<proteinExistence type="predicted"/>
<keyword evidence="2" id="KW-1185">Reference proteome</keyword>